<dbReference type="Pfam" id="PF11154">
    <property type="entry name" value="DUF2934"/>
    <property type="match status" value="2"/>
</dbReference>
<gene>
    <name evidence="2" type="ORF">CI15_00710</name>
</gene>
<dbReference type="InterPro" id="IPR021327">
    <property type="entry name" value="DUF2934"/>
</dbReference>
<dbReference type="Proteomes" id="UP000075613">
    <property type="component" value="Unassembled WGS sequence"/>
</dbReference>
<protein>
    <recommendedName>
        <fullName evidence="4">DUF2934 domain-containing protein</fullName>
    </recommendedName>
</protein>
<evidence type="ECO:0008006" key="4">
    <source>
        <dbReference type="Google" id="ProtNLM"/>
    </source>
</evidence>
<keyword evidence="3" id="KW-1185">Reference proteome</keyword>
<organism evidence="2 3">
    <name type="scientific">Paraburkholderia monticola</name>
    <dbReference type="NCBI Taxonomy" id="1399968"/>
    <lineage>
        <taxon>Bacteria</taxon>
        <taxon>Pseudomonadati</taxon>
        <taxon>Pseudomonadota</taxon>
        <taxon>Betaproteobacteria</taxon>
        <taxon>Burkholderiales</taxon>
        <taxon>Burkholderiaceae</taxon>
        <taxon>Paraburkholderia</taxon>
    </lineage>
</organism>
<proteinExistence type="predicted"/>
<feature type="region of interest" description="Disordered" evidence="1">
    <location>
        <begin position="76"/>
        <end position="95"/>
    </location>
</feature>
<reference evidence="2 3" key="1">
    <citation type="journal article" date="2015" name="Int. J. Syst. Evol. Microbiol.">
        <title>Burkholderia monticola sp. nov., isolated from mountain soil.</title>
        <authorList>
            <person name="Baek I."/>
            <person name="Seo B."/>
            <person name="Lee I."/>
            <person name="Yi H."/>
            <person name="Chun J."/>
        </authorList>
    </citation>
    <scope>NUCLEOTIDE SEQUENCE [LARGE SCALE GENOMIC DNA]</scope>
    <source>
        <strain evidence="2 3">JC2948</strain>
    </source>
</reference>
<evidence type="ECO:0000313" key="3">
    <source>
        <dbReference type="Proteomes" id="UP000075613"/>
    </source>
</evidence>
<evidence type="ECO:0000313" key="2">
    <source>
        <dbReference type="EMBL" id="KXU91147.1"/>
    </source>
</evidence>
<dbReference type="OrthoDB" id="8909820at2"/>
<sequence>MRTTIEGVVMQRLVDVLNARGAVLHTYPITLGEMGDATDDSLYEAKALEAAANGRLVPDSEIERLTARLHVSRSRQMTSYGDDLERSSETKDGLEQSVRERAYALWEQDGRPDGRAALYWHRALDHHLSQRAYALWQREGCPDGRADEFWHRVVGFEAQ</sequence>
<feature type="compositionally biased region" description="Basic and acidic residues" evidence="1">
    <location>
        <begin position="83"/>
        <end position="95"/>
    </location>
</feature>
<dbReference type="AlphaFoldDB" id="A0A149Q1P3"/>
<dbReference type="EMBL" id="LRBG01000001">
    <property type="protein sequence ID" value="KXU91147.1"/>
    <property type="molecule type" value="Genomic_DNA"/>
</dbReference>
<name>A0A149Q1P3_9BURK</name>
<evidence type="ECO:0000256" key="1">
    <source>
        <dbReference type="SAM" id="MobiDB-lite"/>
    </source>
</evidence>
<comment type="caution">
    <text evidence="2">The sequence shown here is derived from an EMBL/GenBank/DDBJ whole genome shotgun (WGS) entry which is preliminary data.</text>
</comment>
<accession>A0A149Q1P3</accession>